<evidence type="ECO:0000313" key="3">
    <source>
        <dbReference type="Proteomes" id="UP000026961"/>
    </source>
</evidence>
<dbReference type="Gramene" id="OGLUM10G03280.1">
    <property type="protein sequence ID" value="OGLUM10G03280.1"/>
    <property type="gene ID" value="OGLUM10G03280"/>
</dbReference>
<proteinExistence type="predicted"/>
<name>A0A0E0B871_9ORYZ</name>
<feature type="region of interest" description="Disordered" evidence="1">
    <location>
        <begin position="29"/>
        <end position="95"/>
    </location>
</feature>
<dbReference type="HOGENOM" id="CLU_988231_0_0_1"/>
<organism evidence="2">
    <name type="scientific">Oryza glumipatula</name>
    <dbReference type="NCBI Taxonomy" id="40148"/>
    <lineage>
        <taxon>Eukaryota</taxon>
        <taxon>Viridiplantae</taxon>
        <taxon>Streptophyta</taxon>
        <taxon>Embryophyta</taxon>
        <taxon>Tracheophyta</taxon>
        <taxon>Spermatophyta</taxon>
        <taxon>Magnoliopsida</taxon>
        <taxon>Liliopsida</taxon>
        <taxon>Poales</taxon>
        <taxon>Poaceae</taxon>
        <taxon>BOP clade</taxon>
        <taxon>Oryzoideae</taxon>
        <taxon>Oryzeae</taxon>
        <taxon>Oryzinae</taxon>
        <taxon>Oryza</taxon>
    </lineage>
</organism>
<evidence type="ECO:0000313" key="2">
    <source>
        <dbReference type="EnsemblPlants" id="OGLUM10G03280.1"/>
    </source>
</evidence>
<dbReference type="AlphaFoldDB" id="A0A0E0B871"/>
<protein>
    <submittedName>
        <fullName evidence="2">Uncharacterized protein</fullName>
    </submittedName>
</protein>
<reference evidence="2" key="1">
    <citation type="submission" date="2015-04" db="UniProtKB">
        <authorList>
            <consortium name="EnsemblPlants"/>
        </authorList>
    </citation>
    <scope>IDENTIFICATION</scope>
</reference>
<dbReference type="EnsemblPlants" id="OGLUM10G03280.1">
    <property type="protein sequence ID" value="OGLUM10G03280.1"/>
    <property type="gene ID" value="OGLUM10G03280"/>
</dbReference>
<reference evidence="2" key="2">
    <citation type="submission" date="2018-05" db="EMBL/GenBank/DDBJ databases">
        <title>OgluRS3 (Oryza glumaepatula Reference Sequence Version 3).</title>
        <authorList>
            <person name="Zhang J."/>
            <person name="Kudrna D."/>
            <person name="Lee S."/>
            <person name="Talag J."/>
            <person name="Welchert J."/>
            <person name="Wing R.A."/>
        </authorList>
    </citation>
    <scope>NUCLEOTIDE SEQUENCE [LARGE SCALE GENOMIC DNA]</scope>
</reference>
<feature type="compositionally biased region" description="Gly residues" evidence="1">
    <location>
        <begin position="49"/>
        <end position="65"/>
    </location>
</feature>
<accession>A0A0E0B871</accession>
<dbReference type="Proteomes" id="UP000026961">
    <property type="component" value="Chromosome 10"/>
</dbReference>
<keyword evidence="3" id="KW-1185">Reference proteome</keyword>
<feature type="compositionally biased region" description="Basic residues" evidence="1">
    <location>
        <begin position="70"/>
        <end position="82"/>
    </location>
</feature>
<evidence type="ECO:0000256" key="1">
    <source>
        <dbReference type="SAM" id="MobiDB-lite"/>
    </source>
</evidence>
<sequence>MATLKKKHLNLAVSTHTLISLSSSVSSPTPLSLLLSTHPPPHSPSLPIGSGGGSSSSGFGGGARWGGQRLQRRRQGGQRLRRQLTASAHGGGGGAVEGAIDPAAVLVERAGSSACLPTGSSGDAGEGGCDGGSRRRLREMDLVEVLVGSVACLGDDDDASDGSGGGLSSLSLLHCRQLPSPPPPLETVQEIVEATMTYGARAWLLGNLVQKPLSVIPVNLADSGSERRSKKLRKEAEMSKSGRKRLCKVLNCRRLSDKACTHAAALAGGHAEATELPSNNDE</sequence>